<gene>
    <name evidence="1" type="ORF">BA20089_02475</name>
</gene>
<reference evidence="1 2" key="1">
    <citation type="submission" date="2016-10" db="EMBL/GenBank/DDBJ databases">
        <title>The whole genome sequencing and assembly of B. asteroides DSM 20089 strain.</title>
        <authorList>
            <person name="Lee Y.-J."/>
            <person name="Park M.-K."/>
            <person name="Yi H."/>
            <person name="Bahn Y.-S."/>
            <person name="Kim J.F."/>
            <person name="Lee D.-W."/>
        </authorList>
    </citation>
    <scope>NUCLEOTIDE SEQUENCE [LARGE SCALE GENOMIC DNA]</scope>
    <source>
        <strain evidence="1 2">DSM 20089</strain>
    </source>
</reference>
<proteinExistence type="predicted"/>
<accession>A0AAD0EVH5</accession>
<dbReference type="EMBL" id="CP017696">
    <property type="protein sequence ID" value="ATO41150.1"/>
    <property type="molecule type" value="Genomic_DNA"/>
</dbReference>
<organism evidence="1 2">
    <name type="scientific">Bifidobacterium asteroides DSM 20089</name>
    <dbReference type="NCBI Taxonomy" id="1437594"/>
    <lineage>
        <taxon>Bacteria</taxon>
        <taxon>Bacillati</taxon>
        <taxon>Actinomycetota</taxon>
        <taxon>Actinomycetes</taxon>
        <taxon>Bifidobacteriales</taxon>
        <taxon>Bifidobacteriaceae</taxon>
        <taxon>Bifidobacterium</taxon>
    </lineage>
</organism>
<name>A0AAD0EVH5_9BIFI</name>
<evidence type="ECO:0000313" key="2">
    <source>
        <dbReference type="Proteomes" id="UP000224056"/>
    </source>
</evidence>
<sequence length="234" mass="25843">MIGYGLLNGSHWFRMMPRLPGQQTGERMGGDDDMNDSHEHGMTELMENYREGRRRWGVEDADRRWLRQPLTDWTACLKGQQAEPHLNPDSTDRLAVAITETLAIRDGLILSILAPEPGLDDDRLLDLCVRPNDPANVTALCSILDSVFKDSTMRPDHPRCRAGLVMLEAMAGKAPPGFRSQPLAVASYVDWWSGGSQASGFAEQALADDRSCSLAAIVLALIGRSIDPAWRQSS</sequence>
<dbReference type="Proteomes" id="UP000224056">
    <property type="component" value="Chromosome"/>
</dbReference>
<evidence type="ECO:0000313" key="1">
    <source>
        <dbReference type="EMBL" id="ATO41150.1"/>
    </source>
</evidence>
<evidence type="ECO:0008006" key="3">
    <source>
        <dbReference type="Google" id="ProtNLM"/>
    </source>
</evidence>
<dbReference type="AlphaFoldDB" id="A0AAD0EVH5"/>
<protein>
    <recommendedName>
        <fullName evidence="3">DUF4192 family protein</fullName>
    </recommendedName>
</protein>